<name>A0AAN7GG35_9MYRT</name>
<gene>
    <name evidence="2" type="ORF">SAY87_000952</name>
</gene>
<comment type="caution">
    <text evidence="2">The sequence shown here is derived from an EMBL/GenBank/DDBJ whole genome shotgun (WGS) entry which is preliminary data.</text>
</comment>
<accession>A0AAN7GG35</accession>
<evidence type="ECO:0000313" key="3">
    <source>
        <dbReference type="Proteomes" id="UP001345219"/>
    </source>
</evidence>
<evidence type="ECO:0000256" key="1">
    <source>
        <dbReference type="SAM" id="SignalP"/>
    </source>
</evidence>
<feature type="chain" id="PRO_5043041443" evidence="1">
    <location>
        <begin position="22"/>
        <end position="71"/>
    </location>
</feature>
<dbReference type="AlphaFoldDB" id="A0AAN7GG35"/>
<evidence type="ECO:0000313" key="2">
    <source>
        <dbReference type="EMBL" id="KAK4742951.1"/>
    </source>
</evidence>
<keyword evidence="1" id="KW-0732">Signal</keyword>
<keyword evidence="3" id="KW-1185">Reference proteome</keyword>
<protein>
    <submittedName>
        <fullName evidence="2">Uncharacterized protein</fullName>
    </submittedName>
</protein>
<feature type="signal peptide" evidence="1">
    <location>
        <begin position="1"/>
        <end position="21"/>
    </location>
</feature>
<dbReference type="EMBL" id="JAXIOK010000023">
    <property type="protein sequence ID" value="KAK4742951.1"/>
    <property type="molecule type" value="Genomic_DNA"/>
</dbReference>
<sequence length="71" mass="7737">MAPKVIPFLLFLVLLSAQALASRFHCSSTSPRLRELNKSRKIVAVSKGLVGGSIPRFSPSYEPPIHDPPLP</sequence>
<proteinExistence type="predicted"/>
<organism evidence="2 3">
    <name type="scientific">Trapa incisa</name>
    <dbReference type="NCBI Taxonomy" id="236973"/>
    <lineage>
        <taxon>Eukaryota</taxon>
        <taxon>Viridiplantae</taxon>
        <taxon>Streptophyta</taxon>
        <taxon>Embryophyta</taxon>
        <taxon>Tracheophyta</taxon>
        <taxon>Spermatophyta</taxon>
        <taxon>Magnoliopsida</taxon>
        <taxon>eudicotyledons</taxon>
        <taxon>Gunneridae</taxon>
        <taxon>Pentapetalae</taxon>
        <taxon>rosids</taxon>
        <taxon>malvids</taxon>
        <taxon>Myrtales</taxon>
        <taxon>Lythraceae</taxon>
        <taxon>Trapa</taxon>
    </lineage>
</organism>
<reference evidence="2 3" key="1">
    <citation type="journal article" date="2023" name="Hortic Res">
        <title>Pangenome of water caltrop reveals structural variations and asymmetric subgenome divergence after allopolyploidization.</title>
        <authorList>
            <person name="Zhang X."/>
            <person name="Chen Y."/>
            <person name="Wang L."/>
            <person name="Yuan Y."/>
            <person name="Fang M."/>
            <person name="Shi L."/>
            <person name="Lu R."/>
            <person name="Comes H.P."/>
            <person name="Ma Y."/>
            <person name="Chen Y."/>
            <person name="Huang G."/>
            <person name="Zhou Y."/>
            <person name="Zheng Z."/>
            <person name="Qiu Y."/>
        </authorList>
    </citation>
    <scope>NUCLEOTIDE SEQUENCE [LARGE SCALE GENOMIC DNA]</scope>
    <source>
        <tissue evidence="2">Roots</tissue>
    </source>
</reference>
<dbReference type="Proteomes" id="UP001345219">
    <property type="component" value="Chromosome 1"/>
</dbReference>